<gene>
    <name evidence="7" type="ORF">M2152_001701</name>
</gene>
<evidence type="ECO:0000256" key="3">
    <source>
        <dbReference type="ARBA" id="ARBA00023082"/>
    </source>
</evidence>
<reference evidence="7 8" key="1">
    <citation type="submission" date="2023-04" db="EMBL/GenBank/DDBJ databases">
        <title>Genome Encyclopedia of Bacteria and Archaea VI: Functional Genomics of Type Strains.</title>
        <authorList>
            <person name="Whitman W."/>
        </authorList>
    </citation>
    <scope>NUCLEOTIDE SEQUENCE [LARGE SCALE GENOMIC DNA]</scope>
    <source>
        <strain evidence="7 8">SG_E_30_P1</strain>
    </source>
</reference>
<evidence type="ECO:0000259" key="5">
    <source>
        <dbReference type="Pfam" id="PF04542"/>
    </source>
</evidence>
<dbReference type="Pfam" id="PF04542">
    <property type="entry name" value="Sigma70_r2"/>
    <property type="match status" value="1"/>
</dbReference>
<dbReference type="InterPro" id="IPR013325">
    <property type="entry name" value="RNA_pol_sigma_r2"/>
</dbReference>
<dbReference type="Gene3D" id="1.10.10.10">
    <property type="entry name" value="Winged helix-like DNA-binding domain superfamily/Winged helix DNA-binding domain"/>
    <property type="match status" value="1"/>
</dbReference>
<keyword evidence="8" id="KW-1185">Reference proteome</keyword>
<evidence type="ECO:0000313" key="7">
    <source>
        <dbReference type="EMBL" id="MDH6181519.1"/>
    </source>
</evidence>
<keyword evidence="3" id="KW-0731">Sigma factor</keyword>
<name>A0ABT6KNS1_9MICO</name>
<dbReference type="PANTHER" id="PTHR43133:SF25">
    <property type="entry name" value="RNA POLYMERASE SIGMA FACTOR RFAY-RELATED"/>
    <property type="match status" value="1"/>
</dbReference>
<comment type="caution">
    <text evidence="7">The sequence shown here is derived from an EMBL/GenBank/DDBJ whole genome shotgun (WGS) entry which is preliminary data.</text>
</comment>
<dbReference type="RefSeq" id="WP_322133832.1">
    <property type="nucleotide sequence ID" value="NZ_CP085036.1"/>
</dbReference>
<dbReference type="SUPFAM" id="SSF88946">
    <property type="entry name" value="Sigma2 domain of RNA polymerase sigma factors"/>
    <property type="match status" value="1"/>
</dbReference>
<dbReference type="Pfam" id="PF08281">
    <property type="entry name" value="Sigma70_r4_2"/>
    <property type="match status" value="1"/>
</dbReference>
<dbReference type="InterPro" id="IPR013324">
    <property type="entry name" value="RNA_pol_sigma_r3/r4-like"/>
</dbReference>
<evidence type="ECO:0000256" key="2">
    <source>
        <dbReference type="ARBA" id="ARBA00023015"/>
    </source>
</evidence>
<evidence type="ECO:0000259" key="6">
    <source>
        <dbReference type="Pfam" id="PF08281"/>
    </source>
</evidence>
<evidence type="ECO:0000256" key="1">
    <source>
        <dbReference type="ARBA" id="ARBA00010641"/>
    </source>
</evidence>
<dbReference type="InterPro" id="IPR014284">
    <property type="entry name" value="RNA_pol_sigma-70_dom"/>
</dbReference>
<dbReference type="PANTHER" id="PTHR43133">
    <property type="entry name" value="RNA POLYMERASE ECF-TYPE SIGMA FACTO"/>
    <property type="match status" value="1"/>
</dbReference>
<keyword evidence="4" id="KW-0804">Transcription</keyword>
<dbReference type="Proteomes" id="UP001160142">
    <property type="component" value="Unassembled WGS sequence"/>
</dbReference>
<organism evidence="7 8">
    <name type="scientific">Antiquaquibacter oligotrophicus</name>
    <dbReference type="NCBI Taxonomy" id="2880260"/>
    <lineage>
        <taxon>Bacteria</taxon>
        <taxon>Bacillati</taxon>
        <taxon>Actinomycetota</taxon>
        <taxon>Actinomycetes</taxon>
        <taxon>Micrococcales</taxon>
        <taxon>Microbacteriaceae</taxon>
        <taxon>Antiquaquibacter</taxon>
    </lineage>
</organism>
<dbReference type="NCBIfam" id="TIGR02937">
    <property type="entry name" value="sigma70-ECF"/>
    <property type="match status" value="1"/>
</dbReference>
<keyword evidence="2" id="KW-0805">Transcription regulation</keyword>
<dbReference type="InterPro" id="IPR007627">
    <property type="entry name" value="RNA_pol_sigma70_r2"/>
</dbReference>
<dbReference type="SUPFAM" id="SSF88659">
    <property type="entry name" value="Sigma3 and sigma4 domains of RNA polymerase sigma factors"/>
    <property type="match status" value="1"/>
</dbReference>
<feature type="domain" description="RNA polymerase sigma-70 region 2" evidence="5">
    <location>
        <begin position="27"/>
        <end position="95"/>
    </location>
</feature>
<sequence>MSRETPSSEALWWRRALSGDGDAFARLFDTHRDRLFRSALARTASPTDAEDAVAAAFLELWRKRRSVRLVDGSVLPWLLTTTHNVVRNLARYQRRHRAFLERLPPPGTEPSAETIAQERSEHHDRSQHLAAILDALPPADAEIIALVLVEELSLAHTADVLGITTDAARQRLSRARRRARGIHPTLPTVLFESERHPS</sequence>
<dbReference type="InterPro" id="IPR013249">
    <property type="entry name" value="RNA_pol_sigma70_r4_t2"/>
</dbReference>
<proteinExistence type="inferred from homology"/>
<dbReference type="EMBL" id="JARXVQ010000001">
    <property type="protein sequence ID" value="MDH6181519.1"/>
    <property type="molecule type" value="Genomic_DNA"/>
</dbReference>
<dbReference type="InterPro" id="IPR036388">
    <property type="entry name" value="WH-like_DNA-bd_sf"/>
</dbReference>
<evidence type="ECO:0000256" key="4">
    <source>
        <dbReference type="ARBA" id="ARBA00023163"/>
    </source>
</evidence>
<accession>A0ABT6KNS1</accession>
<protein>
    <submittedName>
        <fullName evidence="7">RNA polymerase sigma factor (Sigma-70 family)</fullName>
    </submittedName>
</protein>
<feature type="domain" description="RNA polymerase sigma factor 70 region 4 type 2" evidence="6">
    <location>
        <begin position="129"/>
        <end position="178"/>
    </location>
</feature>
<evidence type="ECO:0000313" key="8">
    <source>
        <dbReference type="Proteomes" id="UP001160142"/>
    </source>
</evidence>
<comment type="similarity">
    <text evidence="1">Belongs to the sigma-70 factor family. ECF subfamily.</text>
</comment>
<dbReference type="InterPro" id="IPR039425">
    <property type="entry name" value="RNA_pol_sigma-70-like"/>
</dbReference>
<dbReference type="Gene3D" id="1.10.1740.10">
    <property type="match status" value="1"/>
</dbReference>